<sequence>MNAFEFCRFTREPFLRGRPRKVADLSEPVQPKKRRGRPKKVEDSVAVGESTLIQGSSSSITGDSSIDLDQIVSGSSTDAANSSIVVSNVDPVTERGGYRKFDYKNPLNYKAIWELMNTEKLYCSYTPRGSPEFSRRRGRVIYLPLHQKLQRGLQKRVRLGKELLRVLESQQRHHTFW</sequence>
<accession>A0ACB5SSJ7</accession>
<dbReference type="Proteomes" id="UP001165064">
    <property type="component" value="Unassembled WGS sequence"/>
</dbReference>
<organism evidence="1 2">
    <name type="scientific">Ambrosiozyma monospora</name>
    <name type="common">Yeast</name>
    <name type="synonym">Endomycopsis monosporus</name>
    <dbReference type="NCBI Taxonomy" id="43982"/>
    <lineage>
        <taxon>Eukaryota</taxon>
        <taxon>Fungi</taxon>
        <taxon>Dikarya</taxon>
        <taxon>Ascomycota</taxon>
        <taxon>Saccharomycotina</taxon>
        <taxon>Pichiomycetes</taxon>
        <taxon>Pichiales</taxon>
        <taxon>Pichiaceae</taxon>
        <taxon>Ambrosiozyma</taxon>
    </lineage>
</organism>
<evidence type="ECO:0000313" key="2">
    <source>
        <dbReference type="Proteomes" id="UP001165064"/>
    </source>
</evidence>
<name>A0ACB5SSJ7_AMBMO</name>
<reference evidence="1" key="1">
    <citation type="submission" date="2023-04" db="EMBL/GenBank/DDBJ databases">
        <title>Ambrosiozyma monospora NBRC 10751.</title>
        <authorList>
            <person name="Ichikawa N."/>
            <person name="Sato H."/>
            <person name="Tonouchi N."/>
        </authorList>
    </citation>
    <scope>NUCLEOTIDE SEQUENCE</scope>
    <source>
        <strain evidence="1">NBRC 10751</strain>
    </source>
</reference>
<proteinExistence type="predicted"/>
<gene>
    <name evidence="1" type="ORF">Amon02_000014700</name>
</gene>
<evidence type="ECO:0000313" key="1">
    <source>
        <dbReference type="EMBL" id="GME70321.1"/>
    </source>
</evidence>
<comment type="caution">
    <text evidence="1">The sequence shown here is derived from an EMBL/GenBank/DDBJ whole genome shotgun (WGS) entry which is preliminary data.</text>
</comment>
<protein>
    <submittedName>
        <fullName evidence="1">Unnamed protein product</fullName>
    </submittedName>
</protein>
<keyword evidence="2" id="KW-1185">Reference proteome</keyword>
<dbReference type="EMBL" id="BSXS01000018">
    <property type="protein sequence ID" value="GME70321.1"/>
    <property type="molecule type" value="Genomic_DNA"/>
</dbReference>